<dbReference type="Pfam" id="PF20903">
    <property type="entry name" value="SPL"/>
    <property type="match status" value="1"/>
</dbReference>
<dbReference type="EMBL" id="JAPQER010000004">
    <property type="protein sequence ID" value="MCY6484935.1"/>
    <property type="molecule type" value="Genomic_DNA"/>
</dbReference>
<keyword evidence="2" id="KW-1185">Reference proteome</keyword>
<proteinExistence type="predicted"/>
<accession>A0ABT4D113</accession>
<dbReference type="RefSeq" id="WP_268041257.1">
    <property type="nucleotide sequence ID" value="NZ_JAPQER010000004.1"/>
</dbReference>
<dbReference type="PANTHER" id="PTHR37822">
    <property type="entry name" value="SPORE PHOTOPRODUCT LYASE-RELATED"/>
    <property type="match status" value="1"/>
</dbReference>
<reference evidence="1" key="1">
    <citation type="submission" date="2022-12" db="EMBL/GenBank/DDBJ databases">
        <authorList>
            <person name="Wang J."/>
        </authorList>
    </citation>
    <scope>NUCLEOTIDE SEQUENCE</scope>
    <source>
        <strain evidence="1">HY-45-18</strain>
    </source>
</reference>
<dbReference type="PANTHER" id="PTHR37822:SF2">
    <property type="entry name" value="SPORE PHOTOPRODUCT LYASE"/>
    <property type="match status" value="1"/>
</dbReference>
<evidence type="ECO:0000313" key="2">
    <source>
        <dbReference type="Proteomes" id="UP001078443"/>
    </source>
</evidence>
<dbReference type="InterPro" id="IPR049539">
    <property type="entry name" value="SPL"/>
</dbReference>
<dbReference type="Gene3D" id="3.80.30.30">
    <property type="match status" value="1"/>
</dbReference>
<dbReference type="InterPro" id="IPR058240">
    <property type="entry name" value="rSAM_sf"/>
</dbReference>
<dbReference type="Gene3D" id="3.40.50.12110">
    <property type="match status" value="1"/>
</dbReference>
<gene>
    <name evidence="1" type="ORF">OW763_11335</name>
</gene>
<dbReference type="SUPFAM" id="SSF102114">
    <property type="entry name" value="Radical SAM enzymes"/>
    <property type="match status" value="1"/>
</dbReference>
<protein>
    <submittedName>
        <fullName evidence="1">Radical SAM protein</fullName>
    </submittedName>
</protein>
<evidence type="ECO:0000313" key="1">
    <source>
        <dbReference type="EMBL" id="MCY6484935.1"/>
    </source>
</evidence>
<sequence>MQNLKSNLWNSDFSHIYIEKNAINHPNTIKILEHFKNSTVVKIDYYKEMFSRSNQSFRSQKQSRKLILAIKKDGLIYEGAEVCEDFGNEHFYYTSSMMNCIYDCEYCYLQGMYPSANIVVFVNIEDIFNEVEKLLKKHPVYLCISYDTDLLAFEGVTLFTTLWMEFAKNHPNLKLELRTKSANFDAIKDIKCLDNTILAWTISPDNVISKYEWKTPSLELRLKSIKQAIQKGWNVRICFDPLLYIRDWKKQYSLCVEHTFKELPYDKILDVSIGVFRVAKDYLKKMEKERIYSPILAYPFECTNGVCSYSKKHAEQMIDFVYKEVCKFIPKEKIYI</sequence>
<name>A0ABT4D113_9CLOT</name>
<organism evidence="1 2">
    <name type="scientific">Clostridium aestuarii</name>
    <dbReference type="NCBI Taxonomy" id="338193"/>
    <lineage>
        <taxon>Bacteria</taxon>
        <taxon>Bacillati</taxon>
        <taxon>Bacillota</taxon>
        <taxon>Clostridia</taxon>
        <taxon>Eubacteriales</taxon>
        <taxon>Clostridiaceae</taxon>
        <taxon>Clostridium</taxon>
    </lineage>
</organism>
<comment type="caution">
    <text evidence="1">The sequence shown here is derived from an EMBL/GenBank/DDBJ whole genome shotgun (WGS) entry which is preliminary data.</text>
</comment>
<dbReference type="Proteomes" id="UP001078443">
    <property type="component" value="Unassembled WGS sequence"/>
</dbReference>